<dbReference type="InterPro" id="IPR003439">
    <property type="entry name" value="ABC_transporter-like_ATP-bd"/>
</dbReference>
<dbReference type="GO" id="GO:0005524">
    <property type="term" value="F:ATP binding"/>
    <property type="evidence" value="ECO:0007669"/>
    <property type="project" value="UniProtKB-KW"/>
</dbReference>
<evidence type="ECO:0000256" key="3">
    <source>
        <dbReference type="ARBA" id="ARBA00022840"/>
    </source>
</evidence>
<dbReference type="Proteomes" id="UP000002710">
    <property type="component" value="Chromosome"/>
</dbReference>
<evidence type="ECO:0000259" key="4">
    <source>
        <dbReference type="PROSITE" id="PS50893"/>
    </source>
</evidence>
<dbReference type="Gene3D" id="3.40.50.300">
    <property type="entry name" value="P-loop containing nucleotide triphosphate hydrolases"/>
    <property type="match status" value="1"/>
</dbReference>
<dbReference type="GO" id="GO:0016887">
    <property type="term" value="F:ATP hydrolysis activity"/>
    <property type="evidence" value="ECO:0007669"/>
    <property type="project" value="InterPro"/>
</dbReference>
<protein>
    <submittedName>
        <fullName evidence="5">Fe(3+)-transporting ATPase</fullName>
        <ecNumber evidence="5">3.6.3.30</ecNumber>
    </submittedName>
</protein>
<dbReference type="HOGENOM" id="CLU_000604_1_22_7"/>
<dbReference type="InterPro" id="IPR015856">
    <property type="entry name" value="ABC_transpr_CbiO/EcfA_su"/>
</dbReference>
<dbReference type="GO" id="GO:0016020">
    <property type="term" value="C:membrane"/>
    <property type="evidence" value="ECO:0007669"/>
    <property type="project" value="InterPro"/>
</dbReference>
<dbReference type="InterPro" id="IPR027417">
    <property type="entry name" value="P-loop_NTPase"/>
</dbReference>
<reference evidence="5 6" key="1">
    <citation type="journal article" date="2011" name="J. Bacteriol.">
        <title>Complete genome sequence and updated annotation of Desulfovibrio alaskensis G20.</title>
        <authorList>
            <person name="Hauser L.J."/>
            <person name="Land M.L."/>
            <person name="Brown S.D."/>
            <person name="Larimer F."/>
            <person name="Keller K.L."/>
            <person name="Rapp-Giles B.J."/>
            <person name="Price M.N."/>
            <person name="Lin M."/>
            <person name="Bruce D.C."/>
            <person name="Detter J.C."/>
            <person name="Tapia R."/>
            <person name="Han C.S."/>
            <person name="Goodwin L.A."/>
            <person name="Cheng J.F."/>
            <person name="Pitluck S."/>
            <person name="Copeland A."/>
            <person name="Lucas S."/>
            <person name="Nolan M."/>
            <person name="Lapidus A.L."/>
            <person name="Palumbo A.V."/>
            <person name="Wall J.D."/>
        </authorList>
    </citation>
    <scope>NUCLEOTIDE SEQUENCE [LARGE SCALE GENOMIC DNA]</scope>
    <source>
        <strain evidence="6">ATCC BAA 1058 / DSM 17464 / G20</strain>
    </source>
</reference>
<dbReference type="PROSITE" id="PS50893">
    <property type="entry name" value="ABC_TRANSPORTER_2"/>
    <property type="match status" value="1"/>
</dbReference>
<evidence type="ECO:0000313" key="5">
    <source>
        <dbReference type="EMBL" id="ABB37033.1"/>
    </source>
</evidence>
<dbReference type="CDD" id="cd03225">
    <property type="entry name" value="ABC_cobalt_CbiO_domain1"/>
    <property type="match status" value="1"/>
</dbReference>
<keyword evidence="5" id="KW-0378">Hydrolase</keyword>
<sequence>MNPADHDTAPLYSLRNVTQQYTGNDGARHTALDIAGLDIAQGEILGVAGANGSGKSTLMRLLAFLEPPASGSLFFDGSDACAAGTAVRRQVTLLTQEPYLLHRSVAANIAYGLRARGEDASHSRLAEALQRVRLDPDDFLRRPWFRLSGGEAQRVALAARLVLRPRVLLLDEPTASLDEDSSAAVRHAVLTERRERGTTLVIVSHDHGWLRDVTDRIIRISKGRME</sequence>
<dbReference type="STRING" id="207559.Dde_0232"/>
<dbReference type="EC" id="3.6.3.30" evidence="5"/>
<dbReference type="SMART" id="SM00382">
    <property type="entry name" value="AAA"/>
    <property type="match status" value="1"/>
</dbReference>
<evidence type="ECO:0000256" key="2">
    <source>
        <dbReference type="ARBA" id="ARBA00022741"/>
    </source>
</evidence>
<keyword evidence="2" id="KW-0547">Nucleotide-binding</keyword>
<keyword evidence="3" id="KW-0067">ATP-binding</keyword>
<accession>Q316W3</accession>
<dbReference type="EMBL" id="CP000112">
    <property type="protein sequence ID" value="ABB37033.1"/>
    <property type="molecule type" value="Genomic_DNA"/>
</dbReference>
<keyword evidence="1" id="KW-0813">Transport</keyword>
<dbReference type="SUPFAM" id="SSF52540">
    <property type="entry name" value="P-loop containing nucleoside triphosphate hydrolases"/>
    <property type="match status" value="1"/>
</dbReference>
<dbReference type="PANTHER" id="PTHR43423:SF1">
    <property type="entry name" value="ABC TRANSPORTER I FAMILY MEMBER 17"/>
    <property type="match status" value="1"/>
</dbReference>
<dbReference type="GO" id="GO:0055085">
    <property type="term" value="P:transmembrane transport"/>
    <property type="evidence" value="ECO:0007669"/>
    <property type="project" value="InterPro"/>
</dbReference>
<dbReference type="InterPro" id="IPR003593">
    <property type="entry name" value="AAA+_ATPase"/>
</dbReference>
<dbReference type="RefSeq" id="WP_011366384.1">
    <property type="nucleotide sequence ID" value="NC_007519.1"/>
</dbReference>
<dbReference type="eggNOG" id="COG3839">
    <property type="taxonomic scope" value="Bacteria"/>
</dbReference>
<dbReference type="KEGG" id="dde:Dde_0232"/>
<proteinExistence type="predicted"/>
<name>Q316W3_OLEA2</name>
<gene>
    <name evidence="5" type="ordered locus">Dde_0232</name>
</gene>
<dbReference type="AlphaFoldDB" id="Q316W3"/>
<evidence type="ECO:0000313" key="6">
    <source>
        <dbReference type="Proteomes" id="UP000002710"/>
    </source>
</evidence>
<evidence type="ECO:0000256" key="1">
    <source>
        <dbReference type="ARBA" id="ARBA00022448"/>
    </source>
</evidence>
<feature type="domain" description="ABC transporter" evidence="4">
    <location>
        <begin position="12"/>
        <end position="226"/>
    </location>
</feature>
<dbReference type="PANTHER" id="PTHR43423">
    <property type="entry name" value="ABC TRANSPORTER I FAMILY MEMBER 17"/>
    <property type="match status" value="1"/>
</dbReference>
<keyword evidence="6" id="KW-1185">Reference proteome</keyword>
<organism evidence="5 6">
    <name type="scientific">Oleidesulfovibrio alaskensis (strain ATCC BAA-1058 / DSM 17464 / G20)</name>
    <name type="common">Desulfovibrio alaskensis</name>
    <dbReference type="NCBI Taxonomy" id="207559"/>
    <lineage>
        <taxon>Bacteria</taxon>
        <taxon>Pseudomonadati</taxon>
        <taxon>Thermodesulfobacteriota</taxon>
        <taxon>Desulfovibrionia</taxon>
        <taxon>Desulfovibrionales</taxon>
        <taxon>Desulfovibrionaceae</taxon>
        <taxon>Oleidesulfovibrio</taxon>
    </lineage>
</organism>
<dbReference type="Pfam" id="PF00005">
    <property type="entry name" value="ABC_tran"/>
    <property type="match status" value="1"/>
</dbReference>